<protein>
    <submittedName>
        <fullName evidence="8">Endoribonuclease YbeY</fullName>
        <ecNumber evidence="8">3.1.-.-</ecNumber>
    </submittedName>
</protein>
<dbReference type="GO" id="GO:0004519">
    <property type="term" value="F:endonuclease activity"/>
    <property type="evidence" value="ECO:0007669"/>
    <property type="project" value="UniProtKB-KW"/>
</dbReference>
<dbReference type="GO" id="GO:0004222">
    <property type="term" value="F:metalloendopeptidase activity"/>
    <property type="evidence" value="ECO:0007669"/>
    <property type="project" value="InterPro"/>
</dbReference>
<evidence type="ECO:0000256" key="6">
    <source>
        <dbReference type="ARBA" id="ARBA00022801"/>
    </source>
</evidence>
<dbReference type="GO" id="GO:0046872">
    <property type="term" value="F:metal ion binding"/>
    <property type="evidence" value="ECO:0007669"/>
    <property type="project" value="UniProtKB-KW"/>
</dbReference>
<dbReference type="EC" id="3.1.-.-" evidence="8"/>
<dbReference type="PANTHER" id="PTHR46986:SF1">
    <property type="entry name" value="ENDORIBONUCLEASE YBEY, CHLOROPLASTIC"/>
    <property type="match status" value="1"/>
</dbReference>
<keyword evidence="6 8" id="KW-0378">Hydrolase</keyword>
<dbReference type="PANTHER" id="PTHR46986">
    <property type="entry name" value="ENDORIBONUCLEASE YBEY, CHLOROPLASTIC"/>
    <property type="match status" value="1"/>
</dbReference>
<organism evidence="8">
    <name type="scientific">bioreactor metagenome</name>
    <dbReference type="NCBI Taxonomy" id="1076179"/>
    <lineage>
        <taxon>unclassified sequences</taxon>
        <taxon>metagenomes</taxon>
        <taxon>ecological metagenomes</taxon>
    </lineage>
</organism>
<evidence type="ECO:0000256" key="5">
    <source>
        <dbReference type="ARBA" id="ARBA00022759"/>
    </source>
</evidence>
<evidence type="ECO:0000313" key="8">
    <source>
        <dbReference type="EMBL" id="MPL76859.1"/>
    </source>
</evidence>
<keyword evidence="7" id="KW-0862">Zinc</keyword>
<keyword evidence="3" id="KW-0540">Nuclease</keyword>
<dbReference type="InterPro" id="IPR002036">
    <property type="entry name" value="YbeY"/>
</dbReference>
<reference evidence="8" key="1">
    <citation type="submission" date="2019-08" db="EMBL/GenBank/DDBJ databases">
        <authorList>
            <person name="Kucharzyk K."/>
            <person name="Murdoch R.W."/>
            <person name="Higgins S."/>
            <person name="Loffler F."/>
        </authorList>
    </citation>
    <scope>NUCLEOTIDE SEQUENCE</scope>
</reference>
<dbReference type="Gene3D" id="3.40.390.30">
    <property type="entry name" value="Metalloproteases ('zincins'), catalytic domain"/>
    <property type="match status" value="1"/>
</dbReference>
<sequence length="138" mass="16128">MAVSFNFVEIKDTLRQKNKLKSWIKSIVEQNGMKVGDISYIFCSDDYLLEINQNYLQHDYYTDIITFDYTAGNKIAGDLFISIDRVVDNAKELNVSFEEELHRVIIHGVLHLLGFKDKTDKEAKQMRIKEQECLKTLM</sequence>
<dbReference type="SUPFAM" id="SSF55486">
    <property type="entry name" value="Metalloproteases ('zincins'), catalytic domain"/>
    <property type="match status" value="1"/>
</dbReference>
<dbReference type="InterPro" id="IPR020549">
    <property type="entry name" value="YbeY_CS"/>
</dbReference>
<keyword evidence="5" id="KW-0255">Endonuclease</keyword>
<dbReference type="HAMAP" id="MF_00009">
    <property type="entry name" value="Endoribonucl_YbeY"/>
    <property type="match status" value="1"/>
</dbReference>
<evidence type="ECO:0000256" key="3">
    <source>
        <dbReference type="ARBA" id="ARBA00022722"/>
    </source>
</evidence>
<dbReference type="PROSITE" id="PS01306">
    <property type="entry name" value="UPF0054"/>
    <property type="match status" value="1"/>
</dbReference>
<gene>
    <name evidence="8" type="primary">ybeY_9</name>
    <name evidence="8" type="ORF">SDC9_22710</name>
</gene>
<comment type="similarity">
    <text evidence="2">Belongs to the endoribonuclease YbeY family.</text>
</comment>
<evidence type="ECO:0000256" key="1">
    <source>
        <dbReference type="ARBA" id="ARBA00001947"/>
    </source>
</evidence>
<dbReference type="EMBL" id="VSSQ01000101">
    <property type="protein sequence ID" value="MPL76859.1"/>
    <property type="molecule type" value="Genomic_DNA"/>
</dbReference>
<dbReference type="NCBIfam" id="TIGR00043">
    <property type="entry name" value="rRNA maturation RNase YbeY"/>
    <property type="match status" value="1"/>
</dbReference>
<proteinExistence type="inferred from homology"/>
<dbReference type="AlphaFoldDB" id="A0A644UDD7"/>
<dbReference type="Pfam" id="PF02130">
    <property type="entry name" value="YbeY"/>
    <property type="match status" value="1"/>
</dbReference>
<dbReference type="GO" id="GO:0006364">
    <property type="term" value="P:rRNA processing"/>
    <property type="evidence" value="ECO:0007669"/>
    <property type="project" value="InterPro"/>
</dbReference>
<comment type="caution">
    <text evidence="8">The sequence shown here is derived from an EMBL/GenBank/DDBJ whole genome shotgun (WGS) entry which is preliminary data.</text>
</comment>
<name>A0A644UDD7_9ZZZZ</name>
<accession>A0A644UDD7</accession>
<evidence type="ECO:0000256" key="7">
    <source>
        <dbReference type="ARBA" id="ARBA00022833"/>
    </source>
</evidence>
<keyword evidence="4" id="KW-0479">Metal-binding</keyword>
<evidence type="ECO:0000256" key="2">
    <source>
        <dbReference type="ARBA" id="ARBA00010875"/>
    </source>
</evidence>
<evidence type="ECO:0000256" key="4">
    <source>
        <dbReference type="ARBA" id="ARBA00022723"/>
    </source>
</evidence>
<comment type="cofactor">
    <cofactor evidence="1">
        <name>Zn(2+)</name>
        <dbReference type="ChEBI" id="CHEBI:29105"/>
    </cofactor>
</comment>
<dbReference type="InterPro" id="IPR023091">
    <property type="entry name" value="MetalPrtase_cat_dom_sf_prd"/>
</dbReference>